<dbReference type="Proteomes" id="UP000886469">
    <property type="component" value="Unassembled WGS sequence"/>
</dbReference>
<keyword evidence="7" id="KW-1185">Reference proteome</keyword>
<evidence type="ECO:0000256" key="1">
    <source>
        <dbReference type="ARBA" id="ARBA00010927"/>
    </source>
</evidence>
<keyword evidence="2" id="KW-0678">Repressor</keyword>
<evidence type="ECO:0000256" key="3">
    <source>
        <dbReference type="ARBA" id="ARBA00023015"/>
    </source>
</evidence>
<proteinExistence type="inferred from homology"/>
<organism evidence="6 7">
    <name type="scientific">Candidatus Accumulibacter contiguus</name>
    <dbReference type="NCBI Taxonomy" id="2954381"/>
    <lineage>
        <taxon>Bacteria</taxon>
        <taxon>Pseudomonadati</taxon>
        <taxon>Pseudomonadota</taxon>
        <taxon>Betaproteobacteria</taxon>
        <taxon>Candidatus Accumulibacter</taxon>
    </lineage>
</organism>
<feature type="domain" description="EAL" evidence="5">
    <location>
        <begin position="1"/>
        <end position="247"/>
    </location>
</feature>
<keyword evidence="3" id="KW-0805">Transcription regulation</keyword>
<dbReference type="InterPro" id="IPR035919">
    <property type="entry name" value="EAL_sf"/>
</dbReference>
<evidence type="ECO:0000313" key="6">
    <source>
        <dbReference type="EMBL" id="NMQ04502.1"/>
    </source>
</evidence>
<accession>A0ABX1T6R9</accession>
<comment type="similarity">
    <text evidence="1">Belongs to the YdiV family.</text>
</comment>
<evidence type="ECO:0000256" key="4">
    <source>
        <dbReference type="ARBA" id="ARBA00023163"/>
    </source>
</evidence>
<gene>
    <name evidence="6" type="ORF">E4Q08_04120</name>
</gene>
<dbReference type="PANTHER" id="PTHR33121:SF69">
    <property type="entry name" value="ANTI-FLHC(2)FLHD(4) FACTOR YDIV-RELATED"/>
    <property type="match status" value="1"/>
</dbReference>
<dbReference type="PROSITE" id="PS50883">
    <property type="entry name" value="EAL"/>
    <property type="match status" value="1"/>
</dbReference>
<protein>
    <submittedName>
        <fullName evidence="6">EAL domain-containing protein</fullName>
    </submittedName>
</protein>
<dbReference type="CDD" id="cd01948">
    <property type="entry name" value="EAL"/>
    <property type="match status" value="1"/>
</dbReference>
<dbReference type="InterPro" id="IPR050706">
    <property type="entry name" value="Cyclic-di-GMP_PDE-like"/>
</dbReference>
<dbReference type="EMBL" id="SPMX01000009">
    <property type="protein sequence ID" value="NMQ04502.1"/>
    <property type="molecule type" value="Genomic_DNA"/>
</dbReference>
<dbReference type="PANTHER" id="PTHR33121">
    <property type="entry name" value="CYCLIC DI-GMP PHOSPHODIESTERASE PDEF"/>
    <property type="match status" value="1"/>
</dbReference>
<comment type="caution">
    <text evidence="6">The sequence shown here is derived from an EMBL/GenBank/DDBJ whole genome shotgun (WGS) entry which is preliminary data.</text>
</comment>
<evidence type="ECO:0000256" key="2">
    <source>
        <dbReference type="ARBA" id="ARBA00022491"/>
    </source>
</evidence>
<sequence length="247" mass="26978">MNQDLLMVLERATVHYQPIIDLDTGAIAGFEALLRTVDGDGNAGSIDPVIEQIESDPVVLDRLMRRLLGMISRDAVPLCERYPAFYVGVNVPPAILGARTALGEPAMRVMLAEFALEPYLGRLVCEITERQALSAQGRAALELARQVGIRLAVDDVGTGHSGIAQMLGLTIDVLKLDRSQVVLLTKDVTAERLVRDEALTLLDRVGLAMDEGKVLARATPSEFFGRPEHPRLRQFLSDIRTPFPDAA</sequence>
<dbReference type="SMART" id="SM00052">
    <property type="entry name" value="EAL"/>
    <property type="match status" value="1"/>
</dbReference>
<dbReference type="SUPFAM" id="SSF141868">
    <property type="entry name" value="EAL domain-like"/>
    <property type="match status" value="1"/>
</dbReference>
<keyword evidence="4" id="KW-0804">Transcription</keyword>
<dbReference type="InterPro" id="IPR001633">
    <property type="entry name" value="EAL_dom"/>
</dbReference>
<name>A0ABX1T6R9_9PROT</name>
<reference evidence="6" key="1">
    <citation type="submission" date="2019-03" db="EMBL/GenBank/DDBJ databases">
        <title>Metabolic reconstructions from genomes of highly enriched 'Candidatus Accumulibacter' and 'Candidatus Competibacter' bioreactor populations.</title>
        <authorList>
            <person name="Annavajhala M.K."/>
            <person name="Welles L."/>
            <person name="Abbas B."/>
            <person name="Sorokin D."/>
            <person name="Park H."/>
            <person name="Van Loosdrecht M."/>
            <person name="Chandran K."/>
        </authorList>
    </citation>
    <scope>NUCLEOTIDE SEQUENCE</scope>
    <source>
        <strain evidence="6">SBR_L</strain>
    </source>
</reference>
<evidence type="ECO:0000259" key="5">
    <source>
        <dbReference type="PROSITE" id="PS50883"/>
    </source>
</evidence>
<evidence type="ECO:0000313" key="7">
    <source>
        <dbReference type="Proteomes" id="UP000886469"/>
    </source>
</evidence>
<dbReference type="Pfam" id="PF00563">
    <property type="entry name" value="EAL"/>
    <property type="match status" value="1"/>
</dbReference>
<dbReference type="Gene3D" id="3.20.20.450">
    <property type="entry name" value="EAL domain"/>
    <property type="match status" value="1"/>
</dbReference>